<dbReference type="Proteomes" id="UP000019442">
    <property type="component" value="Chromosome"/>
</dbReference>
<dbReference type="SUPFAM" id="SSF81593">
    <property type="entry name" value="Nucleotidyltransferase substrate binding subunit/domain"/>
    <property type="match status" value="1"/>
</dbReference>
<dbReference type="RefSeq" id="WP_025282486.1">
    <property type="nucleotide sequence ID" value="NZ_CP007268.1"/>
</dbReference>
<dbReference type="KEGG" id="hhc:M911_13345"/>
<accession>W8KWM1</accession>
<dbReference type="EMBL" id="CP007268">
    <property type="protein sequence ID" value="AHK79971.1"/>
    <property type="molecule type" value="Genomic_DNA"/>
</dbReference>
<proteinExistence type="predicted"/>
<dbReference type="NCBIfam" id="TIGR01987">
    <property type="entry name" value="HI0074"/>
    <property type="match status" value="1"/>
</dbReference>
<dbReference type="OrthoDB" id="9810452at2"/>
<dbReference type="Gene3D" id="1.20.120.330">
    <property type="entry name" value="Nucleotidyltransferases domain 2"/>
    <property type="match status" value="1"/>
</dbReference>
<dbReference type="GO" id="GO:0016740">
    <property type="term" value="F:transferase activity"/>
    <property type="evidence" value="ECO:0007669"/>
    <property type="project" value="UniProtKB-KW"/>
</dbReference>
<dbReference type="HOGENOM" id="CLU_118479_1_0_6"/>
<dbReference type="PATRIC" id="fig|1354791.3.peg.3157"/>
<name>W8KWM1_9GAMM</name>
<keyword evidence="2" id="KW-1185">Reference proteome</keyword>
<sequence length="146" mass="17086">MNDQDIRWQQRFANFNKAHAQLLEALELMEQRPLSKLEKQGTIQAFEFTYELAWNLLRDYILWQGDARVSGSRDAIREAFNRQLISDGHGWMAMLQDRNRTVHTYNEATANEILAHVRQRYAALFRELAQTFAELAHDQKSKPGGH</sequence>
<organism evidence="1 2">
    <name type="scientific">Ectothiorhodospira haloalkaliphila</name>
    <dbReference type="NCBI Taxonomy" id="421628"/>
    <lineage>
        <taxon>Bacteria</taxon>
        <taxon>Pseudomonadati</taxon>
        <taxon>Pseudomonadota</taxon>
        <taxon>Gammaproteobacteria</taxon>
        <taxon>Chromatiales</taxon>
        <taxon>Ectothiorhodospiraceae</taxon>
        <taxon>Ectothiorhodospira</taxon>
    </lineage>
</organism>
<keyword evidence="1" id="KW-0808">Transferase</keyword>
<dbReference type="InterPro" id="IPR010235">
    <property type="entry name" value="HepT"/>
</dbReference>
<evidence type="ECO:0000313" key="1">
    <source>
        <dbReference type="EMBL" id="AHK79971.1"/>
    </source>
</evidence>
<dbReference type="AlphaFoldDB" id="W8KWM1"/>
<reference evidence="1 2" key="1">
    <citation type="journal article" date="2014" name="J Genomics">
        <title>Draft Genome Sequence of the Extremely Halophilic Phototrophic Purple Sulfur Bacterium Halorhodospira halochloris.</title>
        <authorList>
            <person name="Singh K.S."/>
            <person name="Kirksey J."/>
            <person name="Hoff W.D."/>
            <person name="Deole R."/>
        </authorList>
    </citation>
    <scope>NUCLEOTIDE SEQUENCE [LARGE SCALE GENOMIC DNA]</scope>
    <source>
        <strain evidence="1 2">A</strain>
    </source>
</reference>
<protein>
    <submittedName>
        <fullName evidence="1">Nucleotidyltransferase</fullName>
    </submittedName>
</protein>
<evidence type="ECO:0000313" key="2">
    <source>
        <dbReference type="Proteomes" id="UP000019442"/>
    </source>
</evidence>
<gene>
    <name evidence="1" type="ORF">M911_13345</name>
</gene>
<reference evidence="2" key="2">
    <citation type="submission" date="2014-02" db="EMBL/GenBank/DDBJ databases">
        <title>Draft Genome Sequence of extremely halophilic bacteria Halorhodospira halochloris.</title>
        <authorList>
            <person name="Singh K.S."/>
        </authorList>
    </citation>
    <scope>NUCLEOTIDE SEQUENCE [LARGE SCALE GENOMIC DNA]</scope>
    <source>
        <strain evidence="2">A</strain>
    </source>
</reference>
<dbReference type="Pfam" id="PF08780">
    <property type="entry name" value="NTase_sub_bind"/>
    <property type="match status" value="1"/>
</dbReference>